<evidence type="ECO:0000256" key="2">
    <source>
        <dbReference type="ARBA" id="ARBA00022723"/>
    </source>
</evidence>
<keyword evidence="1 6" id="KW-0813">Transport</keyword>
<evidence type="ECO:0000256" key="4">
    <source>
        <dbReference type="ARBA" id="ARBA00023004"/>
    </source>
</evidence>
<dbReference type="InterPro" id="IPR017900">
    <property type="entry name" value="4Fe4S_Fe_S_CS"/>
</dbReference>
<proteinExistence type="predicted"/>
<evidence type="ECO:0000256" key="1">
    <source>
        <dbReference type="ARBA" id="ARBA00022448"/>
    </source>
</evidence>
<dbReference type="SUPFAM" id="SSF54862">
    <property type="entry name" value="4Fe-4S ferredoxins"/>
    <property type="match status" value="1"/>
</dbReference>
<reference evidence="8 9" key="1">
    <citation type="submission" date="2017-09" db="EMBL/GenBank/DDBJ databases">
        <title>Depth-based differentiation of microbial function through sediment-hosted aquifers and enrichment of novel symbionts in the deep terrestrial subsurface.</title>
        <authorList>
            <person name="Probst A.J."/>
            <person name="Ladd B."/>
            <person name="Jarett J.K."/>
            <person name="Geller-Mcgrath D.E."/>
            <person name="Sieber C.M."/>
            <person name="Emerson J.B."/>
            <person name="Anantharaman K."/>
            <person name="Thomas B.C."/>
            <person name="Malmstrom R."/>
            <person name="Stieglmeier M."/>
            <person name="Klingl A."/>
            <person name="Woyke T."/>
            <person name="Ryan C.M."/>
            <person name="Banfield J.F."/>
        </authorList>
    </citation>
    <scope>NUCLEOTIDE SEQUENCE [LARGE SCALE GENOMIC DNA]</scope>
    <source>
        <strain evidence="8">CG12_big_fil_rev_8_21_14_0_65_43_15</strain>
    </source>
</reference>
<keyword evidence="2 6" id="KW-0479">Metal-binding</keyword>
<dbReference type="PRINTS" id="PR00352">
    <property type="entry name" value="3FE4SFRDOXIN"/>
</dbReference>
<dbReference type="Gene3D" id="3.30.70.20">
    <property type="match status" value="1"/>
</dbReference>
<evidence type="ECO:0000256" key="6">
    <source>
        <dbReference type="RuleBase" id="RU368020"/>
    </source>
</evidence>
<name>A0A2J0LDT1_9BACT</name>
<dbReference type="GO" id="GO:0005506">
    <property type="term" value="F:iron ion binding"/>
    <property type="evidence" value="ECO:0007669"/>
    <property type="project" value="UniProtKB-UniRule"/>
</dbReference>
<dbReference type="Pfam" id="PF13370">
    <property type="entry name" value="Fer4_13"/>
    <property type="match status" value="1"/>
</dbReference>
<keyword evidence="5 6" id="KW-0411">Iron-sulfur</keyword>
<dbReference type="PROSITE" id="PS00198">
    <property type="entry name" value="4FE4S_FER_1"/>
    <property type="match status" value="1"/>
</dbReference>
<protein>
    <recommendedName>
        <fullName evidence="6">Ferredoxin</fullName>
    </recommendedName>
</protein>
<dbReference type="InterPro" id="IPR001080">
    <property type="entry name" value="3Fe4S_ferredoxin"/>
</dbReference>
<dbReference type="GO" id="GO:0009055">
    <property type="term" value="F:electron transfer activity"/>
    <property type="evidence" value="ECO:0007669"/>
    <property type="project" value="UniProtKB-UniRule"/>
</dbReference>
<evidence type="ECO:0000256" key="3">
    <source>
        <dbReference type="ARBA" id="ARBA00022982"/>
    </source>
</evidence>
<dbReference type="PANTHER" id="PTHR36923">
    <property type="entry name" value="FERREDOXIN"/>
    <property type="match status" value="1"/>
</dbReference>
<organism evidence="8 9">
    <name type="scientific">Candidatus Taenaricola geysiri</name>
    <dbReference type="NCBI Taxonomy" id="1974752"/>
    <lineage>
        <taxon>Bacteria</taxon>
        <taxon>Pseudomonadati</taxon>
        <taxon>Candidatus Omnitrophota</taxon>
        <taxon>Candidatus Taenaricola</taxon>
    </lineage>
</organism>
<dbReference type="AlphaFoldDB" id="A0A2J0LDT1"/>
<evidence type="ECO:0000259" key="7">
    <source>
        <dbReference type="PROSITE" id="PS51379"/>
    </source>
</evidence>
<dbReference type="InterPro" id="IPR017896">
    <property type="entry name" value="4Fe4S_Fe-S-bd"/>
</dbReference>
<feature type="domain" description="4Fe-4S ferredoxin-type" evidence="7">
    <location>
        <begin position="1"/>
        <end position="29"/>
    </location>
</feature>
<evidence type="ECO:0000256" key="5">
    <source>
        <dbReference type="ARBA" id="ARBA00023014"/>
    </source>
</evidence>
<comment type="caution">
    <text evidence="8">The sequence shown here is derived from an EMBL/GenBank/DDBJ whole genome shotgun (WGS) entry which is preliminary data.</text>
</comment>
<gene>
    <name evidence="8" type="ORF">COW11_05665</name>
</gene>
<dbReference type="InterPro" id="IPR051269">
    <property type="entry name" value="Fe-S_cluster_ET"/>
</dbReference>
<keyword evidence="4 6" id="KW-0408">Iron</keyword>
<evidence type="ECO:0000313" key="8">
    <source>
        <dbReference type="EMBL" id="PIW66015.1"/>
    </source>
</evidence>
<keyword evidence="3 6" id="KW-0249">Electron transport</keyword>
<dbReference type="EMBL" id="PFGP01000125">
    <property type="protein sequence ID" value="PIW66015.1"/>
    <property type="molecule type" value="Genomic_DNA"/>
</dbReference>
<dbReference type="PROSITE" id="PS51379">
    <property type="entry name" value="4FE4S_FER_2"/>
    <property type="match status" value="1"/>
</dbReference>
<evidence type="ECO:0000313" key="9">
    <source>
        <dbReference type="Proteomes" id="UP000231267"/>
    </source>
</evidence>
<dbReference type="PANTHER" id="PTHR36923:SF3">
    <property type="entry name" value="FERREDOXIN"/>
    <property type="match status" value="1"/>
</dbReference>
<comment type="function">
    <text evidence="6">Ferredoxins are iron-sulfur proteins that transfer electrons in a wide variety of metabolic reactions.</text>
</comment>
<dbReference type="Proteomes" id="UP000231267">
    <property type="component" value="Unassembled WGS sequence"/>
</dbReference>
<sequence>MKAKVDKDACIGCSLCVSTCPEVFKMDADKAVVIGNSVPGGAVDSAKRAAEECPTTAIAVE</sequence>
<accession>A0A2J0LDT1</accession>
<dbReference type="GO" id="GO:0051536">
    <property type="term" value="F:iron-sulfur cluster binding"/>
    <property type="evidence" value="ECO:0007669"/>
    <property type="project" value="UniProtKB-KW"/>
</dbReference>